<protein>
    <recommendedName>
        <fullName evidence="6">Protein regulator of cytokinesis 1-like</fullName>
    </recommendedName>
</protein>
<evidence type="ECO:0008006" key="6">
    <source>
        <dbReference type="Google" id="ProtNLM"/>
    </source>
</evidence>
<organism evidence="4 5">
    <name type="scientific">Aldrovandia affinis</name>
    <dbReference type="NCBI Taxonomy" id="143900"/>
    <lineage>
        <taxon>Eukaryota</taxon>
        <taxon>Metazoa</taxon>
        <taxon>Chordata</taxon>
        <taxon>Craniata</taxon>
        <taxon>Vertebrata</taxon>
        <taxon>Euteleostomi</taxon>
        <taxon>Actinopterygii</taxon>
        <taxon>Neopterygii</taxon>
        <taxon>Teleostei</taxon>
        <taxon>Notacanthiformes</taxon>
        <taxon>Halosauridae</taxon>
        <taxon>Aldrovandia</taxon>
    </lineage>
</organism>
<feature type="region of interest" description="Disordered" evidence="2">
    <location>
        <begin position="441"/>
        <end position="491"/>
    </location>
</feature>
<feature type="signal peptide" evidence="3">
    <location>
        <begin position="1"/>
        <end position="22"/>
    </location>
</feature>
<keyword evidence="3" id="KW-0732">Signal</keyword>
<evidence type="ECO:0000256" key="2">
    <source>
        <dbReference type="SAM" id="MobiDB-lite"/>
    </source>
</evidence>
<accession>A0AAD7WHS2</accession>
<evidence type="ECO:0000256" key="3">
    <source>
        <dbReference type="SAM" id="SignalP"/>
    </source>
</evidence>
<dbReference type="AlphaFoldDB" id="A0AAD7WHS2"/>
<dbReference type="EMBL" id="JAINUG010000100">
    <property type="protein sequence ID" value="KAJ8397110.1"/>
    <property type="molecule type" value="Genomic_DNA"/>
</dbReference>
<sequence>MPSRKSEALAFSLVTGINLAMARLVDIWDTIGILEDQRVERMQAVKKHIEGLLNDMISEEELLKQRIGNNIVTFQKQLKLLSLEMALQPFELEDDLTVLQMEKNLRLRLESLEVERNERLKELQSLQQEDEDLCEELCTTPYYIPTGSFPSRMQLQELRQHIDSLSEEKRSRVAVFSGLREDIGCVMAEIGHEPETSLEKEAVCNDTDIFLLTHENIKALRLLLCQLEMKKKSLITIRDELKGKAVSLWGRLECPEQEQREFRENLRSTLSDEIAQWQSEVDHLDVLQKAKLEEVVNKVRKELVELWDKCMIGPKQRESFNTHLCSGNFTEELLSRHDEELLQVKAFYEKACPLLEIIGKWEKNWVLFQDFEKKASDPNRFSNRGGSLLKEAKERVKVQKLLPKLEEELRTGVEAWEKEQGSIFLVWGKRATDRISMQWEGHHLQRGKDKSERMTKKGETTPLKTSSKRTQTGVNGGMTPGMTPSKTRKTPNQTLLRTNSITSSSSQSTSSTFLSVPVKPALPAQKQRNKTMETSQRAPFQEFNSEKKHVRIGTYSEFTNELSRKTNREAILNSTVKDIH</sequence>
<feature type="compositionally biased region" description="Basic and acidic residues" evidence="2">
    <location>
        <begin position="441"/>
        <end position="459"/>
    </location>
</feature>
<evidence type="ECO:0000313" key="5">
    <source>
        <dbReference type="Proteomes" id="UP001221898"/>
    </source>
</evidence>
<dbReference type="Pfam" id="PF03999">
    <property type="entry name" value="MAP65_ASE1"/>
    <property type="match status" value="1"/>
</dbReference>
<feature type="compositionally biased region" description="Polar residues" evidence="2">
    <location>
        <begin position="462"/>
        <end position="473"/>
    </location>
</feature>
<gene>
    <name evidence="4" type="ORF">AAFF_G00009640</name>
</gene>
<name>A0AAD7WHS2_9TELE</name>
<evidence type="ECO:0000256" key="1">
    <source>
        <dbReference type="SAM" id="Coils"/>
    </source>
</evidence>
<dbReference type="PANTHER" id="PTHR19321">
    <property type="entry name" value="PROTEIN REGULATOR OF CYTOKINESIS 1 PRC1-RELATED"/>
    <property type="match status" value="1"/>
</dbReference>
<dbReference type="GO" id="GO:0051256">
    <property type="term" value="P:mitotic spindle midzone assembly"/>
    <property type="evidence" value="ECO:0007669"/>
    <property type="project" value="TreeGrafter"/>
</dbReference>
<keyword evidence="5" id="KW-1185">Reference proteome</keyword>
<dbReference type="GO" id="GO:0005737">
    <property type="term" value="C:cytoplasm"/>
    <property type="evidence" value="ECO:0007669"/>
    <property type="project" value="TreeGrafter"/>
</dbReference>
<reference evidence="4" key="1">
    <citation type="journal article" date="2023" name="Science">
        <title>Genome structures resolve the early diversification of teleost fishes.</title>
        <authorList>
            <person name="Parey E."/>
            <person name="Louis A."/>
            <person name="Montfort J."/>
            <person name="Bouchez O."/>
            <person name="Roques C."/>
            <person name="Iampietro C."/>
            <person name="Lluch J."/>
            <person name="Castinel A."/>
            <person name="Donnadieu C."/>
            <person name="Desvignes T."/>
            <person name="Floi Bucao C."/>
            <person name="Jouanno E."/>
            <person name="Wen M."/>
            <person name="Mejri S."/>
            <person name="Dirks R."/>
            <person name="Jansen H."/>
            <person name="Henkel C."/>
            <person name="Chen W.J."/>
            <person name="Zahm M."/>
            <person name="Cabau C."/>
            <person name="Klopp C."/>
            <person name="Thompson A.W."/>
            <person name="Robinson-Rechavi M."/>
            <person name="Braasch I."/>
            <person name="Lecointre G."/>
            <person name="Bobe J."/>
            <person name="Postlethwait J.H."/>
            <person name="Berthelot C."/>
            <person name="Roest Crollius H."/>
            <person name="Guiguen Y."/>
        </authorList>
    </citation>
    <scope>NUCLEOTIDE SEQUENCE</scope>
    <source>
        <strain evidence="4">NC1722</strain>
    </source>
</reference>
<feature type="compositionally biased region" description="Polar residues" evidence="2">
    <location>
        <begin position="482"/>
        <end position="491"/>
    </location>
</feature>
<dbReference type="PANTHER" id="PTHR19321:SF6">
    <property type="entry name" value="PROTEIN REGULATOR OF CYTOKINESIS 1"/>
    <property type="match status" value="1"/>
</dbReference>
<keyword evidence="1" id="KW-0175">Coiled coil</keyword>
<proteinExistence type="predicted"/>
<feature type="coiled-coil region" evidence="1">
    <location>
        <begin position="102"/>
        <end position="129"/>
    </location>
</feature>
<evidence type="ECO:0000313" key="4">
    <source>
        <dbReference type="EMBL" id="KAJ8397110.1"/>
    </source>
</evidence>
<dbReference type="Gene3D" id="1.20.58.1520">
    <property type="match status" value="1"/>
</dbReference>
<dbReference type="Proteomes" id="UP001221898">
    <property type="component" value="Unassembled WGS sequence"/>
</dbReference>
<comment type="caution">
    <text evidence="4">The sequence shown here is derived from an EMBL/GenBank/DDBJ whole genome shotgun (WGS) entry which is preliminary data.</text>
</comment>
<feature type="chain" id="PRO_5042209409" description="Protein regulator of cytokinesis 1-like" evidence="3">
    <location>
        <begin position="23"/>
        <end position="580"/>
    </location>
</feature>
<dbReference type="GO" id="GO:1990023">
    <property type="term" value="C:mitotic spindle midzone"/>
    <property type="evidence" value="ECO:0007669"/>
    <property type="project" value="TreeGrafter"/>
</dbReference>
<dbReference type="InterPro" id="IPR007145">
    <property type="entry name" value="MAP65_Ase1_PRC1"/>
</dbReference>
<dbReference type="GO" id="GO:0008017">
    <property type="term" value="F:microtubule binding"/>
    <property type="evidence" value="ECO:0007669"/>
    <property type="project" value="InterPro"/>
</dbReference>